<dbReference type="SUPFAM" id="SSF88946">
    <property type="entry name" value="Sigma2 domain of RNA polymerase sigma factors"/>
    <property type="match status" value="1"/>
</dbReference>
<evidence type="ECO:0000256" key="4">
    <source>
        <dbReference type="ARBA" id="ARBA00023163"/>
    </source>
</evidence>
<evidence type="ECO:0000259" key="5">
    <source>
        <dbReference type="Pfam" id="PF04542"/>
    </source>
</evidence>
<dbReference type="Gene3D" id="1.10.10.10">
    <property type="entry name" value="Winged helix-like DNA-binding domain superfamily/Winged helix DNA-binding domain"/>
    <property type="match status" value="1"/>
</dbReference>
<dbReference type="NCBIfam" id="TIGR02937">
    <property type="entry name" value="sigma70-ECF"/>
    <property type="match status" value="1"/>
</dbReference>
<organism evidence="7 8">
    <name type="scientific">Thauera linaloolentis (strain DSM 12138 / JCM 21573 / CCUG 41526 / CIP 105981 / IAM 15112 / NBRC 102519 / 47Lol)</name>
    <dbReference type="NCBI Taxonomy" id="1123367"/>
    <lineage>
        <taxon>Bacteria</taxon>
        <taxon>Pseudomonadati</taxon>
        <taxon>Pseudomonadota</taxon>
        <taxon>Betaproteobacteria</taxon>
        <taxon>Rhodocyclales</taxon>
        <taxon>Zoogloeaceae</taxon>
        <taxon>Thauera</taxon>
    </lineage>
</organism>
<accession>N6Z808</accession>
<comment type="similarity">
    <text evidence="1">Belongs to the sigma-70 factor family. ECF subfamily.</text>
</comment>
<dbReference type="GO" id="GO:0016987">
    <property type="term" value="F:sigma factor activity"/>
    <property type="evidence" value="ECO:0007669"/>
    <property type="project" value="UniProtKB-KW"/>
</dbReference>
<gene>
    <name evidence="7" type="ORF">C666_01050</name>
</gene>
<keyword evidence="8" id="KW-1185">Reference proteome</keyword>
<evidence type="ECO:0000256" key="1">
    <source>
        <dbReference type="ARBA" id="ARBA00010641"/>
    </source>
</evidence>
<evidence type="ECO:0000259" key="6">
    <source>
        <dbReference type="Pfam" id="PF08281"/>
    </source>
</evidence>
<evidence type="ECO:0000256" key="3">
    <source>
        <dbReference type="ARBA" id="ARBA00023082"/>
    </source>
</evidence>
<dbReference type="InterPro" id="IPR007627">
    <property type="entry name" value="RNA_pol_sigma70_r2"/>
</dbReference>
<dbReference type="EMBL" id="AMXE01000002">
    <property type="protein sequence ID" value="ENO90448.1"/>
    <property type="molecule type" value="Genomic_DNA"/>
</dbReference>
<dbReference type="SUPFAM" id="SSF88659">
    <property type="entry name" value="Sigma3 and sigma4 domains of RNA polymerase sigma factors"/>
    <property type="match status" value="1"/>
</dbReference>
<dbReference type="GO" id="GO:0006352">
    <property type="term" value="P:DNA-templated transcription initiation"/>
    <property type="evidence" value="ECO:0007669"/>
    <property type="project" value="InterPro"/>
</dbReference>
<dbReference type="GO" id="GO:0003677">
    <property type="term" value="F:DNA binding"/>
    <property type="evidence" value="ECO:0007669"/>
    <property type="project" value="InterPro"/>
</dbReference>
<dbReference type="Pfam" id="PF08281">
    <property type="entry name" value="Sigma70_r4_2"/>
    <property type="match status" value="1"/>
</dbReference>
<dbReference type="eggNOG" id="COG1595">
    <property type="taxonomic scope" value="Bacteria"/>
</dbReference>
<name>N6Z808_THAL4</name>
<evidence type="ECO:0000256" key="2">
    <source>
        <dbReference type="ARBA" id="ARBA00023015"/>
    </source>
</evidence>
<dbReference type="InterPro" id="IPR039425">
    <property type="entry name" value="RNA_pol_sigma-70-like"/>
</dbReference>
<dbReference type="AlphaFoldDB" id="N6Z808"/>
<dbReference type="Gene3D" id="1.10.1740.10">
    <property type="match status" value="1"/>
</dbReference>
<evidence type="ECO:0000313" key="8">
    <source>
        <dbReference type="Proteomes" id="UP000013232"/>
    </source>
</evidence>
<dbReference type="Pfam" id="PF04542">
    <property type="entry name" value="Sigma70_r2"/>
    <property type="match status" value="1"/>
</dbReference>
<sequence length="171" mass="19248">MPATAHPIADLYAEHHRWLRSWLRQKLGCSDHAADLAQDTFVRLLTQEQRGTPVEALRQPQAYLATVAHGLVVNHWRRLEIERAWLETLSSQPEPLAPSPEERTLLLEALCELDALLDRLNPKARSAFLMAQLEGLSYIEIAGHLGVSERMVKKYMAQAMLHCLQSGLAPA</sequence>
<dbReference type="RefSeq" id="WP_004332647.1">
    <property type="nucleotide sequence ID" value="NZ_AMXE01000002.1"/>
</dbReference>
<dbReference type="InterPro" id="IPR013249">
    <property type="entry name" value="RNA_pol_sigma70_r4_t2"/>
</dbReference>
<dbReference type="InterPro" id="IPR013325">
    <property type="entry name" value="RNA_pol_sigma_r2"/>
</dbReference>
<dbReference type="InterPro" id="IPR014284">
    <property type="entry name" value="RNA_pol_sigma-70_dom"/>
</dbReference>
<dbReference type="PANTHER" id="PTHR43133:SF63">
    <property type="entry name" value="RNA POLYMERASE SIGMA FACTOR FECI-RELATED"/>
    <property type="match status" value="1"/>
</dbReference>
<proteinExistence type="inferred from homology"/>
<keyword evidence="2" id="KW-0805">Transcription regulation</keyword>
<comment type="caution">
    <text evidence="7">The sequence shown here is derived from an EMBL/GenBank/DDBJ whole genome shotgun (WGS) entry which is preliminary data.</text>
</comment>
<feature type="domain" description="RNA polymerase sigma factor 70 region 4 type 2" evidence="6">
    <location>
        <begin position="112"/>
        <end position="163"/>
    </location>
</feature>
<evidence type="ECO:0000313" key="7">
    <source>
        <dbReference type="EMBL" id="ENO90448.1"/>
    </source>
</evidence>
<dbReference type="InterPro" id="IPR013324">
    <property type="entry name" value="RNA_pol_sigma_r3/r4-like"/>
</dbReference>
<reference evidence="7 8" key="1">
    <citation type="submission" date="2012-09" db="EMBL/GenBank/DDBJ databases">
        <title>Draft Genome Sequences of 6 Strains from Genus Thauera.</title>
        <authorList>
            <person name="Liu B."/>
            <person name="Shapleigh J.P."/>
            <person name="Frostegard A.H."/>
        </authorList>
    </citation>
    <scope>NUCLEOTIDE SEQUENCE [LARGE SCALE GENOMIC DNA]</scope>
    <source>
        <strain evidence="8">47Lol / DSM 12138</strain>
    </source>
</reference>
<dbReference type="Proteomes" id="UP000013232">
    <property type="component" value="Unassembled WGS sequence"/>
</dbReference>
<keyword evidence="4" id="KW-0804">Transcription</keyword>
<dbReference type="OrthoDB" id="8654550at2"/>
<keyword evidence="3" id="KW-0731">Sigma factor</keyword>
<dbReference type="STRING" id="1123367.GCA_000621305_02374"/>
<feature type="domain" description="RNA polymerase sigma-70 region 2" evidence="5">
    <location>
        <begin position="11"/>
        <end position="78"/>
    </location>
</feature>
<dbReference type="PANTHER" id="PTHR43133">
    <property type="entry name" value="RNA POLYMERASE ECF-TYPE SIGMA FACTO"/>
    <property type="match status" value="1"/>
</dbReference>
<dbReference type="InterPro" id="IPR036388">
    <property type="entry name" value="WH-like_DNA-bd_sf"/>
</dbReference>
<protein>
    <submittedName>
        <fullName evidence="7">Sigma-70 family RNA polymerase sigma factor</fullName>
    </submittedName>
</protein>